<accession>A0A3A0VV57</accession>
<evidence type="ECO:0000313" key="2">
    <source>
        <dbReference type="Proteomes" id="UP000265541"/>
    </source>
</evidence>
<proteinExistence type="predicted"/>
<gene>
    <name evidence="1" type="ORF">BUZ14_01155</name>
</gene>
<dbReference type="Proteomes" id="UP000265541">
    <property type="component" value="Unassembled WGS sequence"/>
</dbReference>
<protein>
    <submittedName>
        <fullName evidence="1">Uncharacterized protein</fullName>
    </submittedName>
</protein>
<sequence>MNGDKKLATLLETYDKSLNKVFKYDKSKALNFDNDSRSKVKEEKGIFVIFHNKQPLFVGQAGGYMMGYKLTQKDLSDKLAQFNSKSESGTAKFRKLFLEQQKITEIETKDFRAEDYHLKFQYIKVKGNKALINLLEILALEYAKENDIALYNFQ</sequence>
<evidence type="ECO:0000313" key="1">
    <source>
        <dbReference type="EMBL" id="RIP37185.1"/>
    </source>
</evidence>
<dbReference type="EMBL" id="QYJN01000001">
    <property type="protein sequence ID" value="RIP37185.1"/>
    <property type="molecule type" value="Genomic_DNA"/>
</dbReference>
<dbReference type="OrthoDB" id="2405925at2"/>
<reference evidence="1 2" key="1">
    <citation type="journal article" date="2016" name="Front. Microbiol.">
        <title>Comprehensive Phylogenetic Analysis of Bovine Non-aureus Staphylococci Species Based on Whole-Genome Sequencing.</title>
        <authorList>
            <person name="Naushad S."/>
            <person name="Barkema H.W."/>
            <person name="Luby C."/>
            <person name="Condas L.A."/>
            <person name="Nobrega D.B."/>
            <person name="Carson D.A."/>
            <person name="De Buck J."/>
        </authorList>
    </citation>
    <scope>NUCLEOTIDE SEQUENCE [LARGE SCALE GENOMIC DNA]</scope>
    <source>
        <strain evidence="1 2">SNUC 4781</strain>
    </source>
</reference>
<organism evidence="1 2">
    <name type="scientific">Staphylococcus gallinarum</name>
    <dbReference type="NCBI Taxonomy" id="1293"/>
    <lineage>
        <taxon>Bacteria</taxon>
        <taxon>Bacillati</taxon>
        <taxon>Bacillota</taxon>
        <taxon>Bacilli</taxon>
        <taxon>Bacillales</taxon>
        <taxon>Staphylococcaceae</taxon>
        <taxon>Staphylococcus</taxon>
    </lineage>
</organism>
<dbReference type="RefSeq" id="WP_119483999.1">
    <property type="nucleotide sequence ID" value="NZ_QYJN01000001.1"/>
</dbReference>
<name>A0A3A0VV57_STAGA</name>
<dbReference type="AlphaFoldDB" id="A0A3A0VV57"/>
<comment type="caution">
    <text evidence="1">The sequence shown here is derived from an EMBL/GenBank/DDBJ whole genome shotgun (WGS) entry which is preliminary data.</text>
</comment>